<gene>
    <name evidence="9" type="primary">aroA</name>
    <name evidence="11" type="ORF">Acaty_c1158</name>
</gene>
<proteinExistence type="inferred from homology"/>
<feature type="binding site" evidence="9">
    <location>
        <position position="122"/>
    </location>
    <ligand>
        <name>phosphoenolpyruvate</name>
        <dbReference type="ChEBI" id="CHEBI:58702"/>
    </ligand>
</feature>
<dbReference type="HAMAP" id="MF_00210">
    <property type="entry name" value="EPSP_synth"/>
    <property type="match status" value="1"/>
</dbReference>
<feature type="binding site" evidence="9">
    <location>
        <position position="26"/>
    </location>
    <ligand>
        <name>3-phosphoshikimate</name>
        <dbReference type="ChEBI" id="CHEBI:145989"/>
    </ligand>
</feature>
<feature type="binding site" evidence="9">
    <location>
        <position position="344"/>
    </location>
    <ligand>
        <name>phosphoenolpyruvate</name>
        <dbReference type="ChEBI" id="CHEBI:58702"/>
    </ligand>
</feature>
<feature type="binding site" evidence="9">
    <location>
        <position position="165"/>
    </location>
    <ligand>
        <name>3-phosphoshikimate</name>
        <dbReference type="ChEBI" id="CHEBI:145989"/>
    </ligand>
</feature>
<dbReference type="InterPro" id="IPR023193">
    <property type="entry name" value="EPSP_synthase_CS"/>
</dbReference>
<feature type="binding site" evidence="9">
    <location>
        <position position="22"/>
    </location>
    <ligand>
        <name>3-phosphoshikimate</name>
        <dbReference type="ChEBI" id="CHEBI:145989"/>
    </ligand>
</feature>
<dbReference type="GO" id="GO:0009073">
    <property type="term" value="P:aromatic amino acid family biosynthetic process"/>
    <property type="evidence" value="ECO:0007669"/>
    <property type="project" value="UniProtKB-KW"/>
</dbReference>
<feature type="domain" description="Enolpyruvate transferase" evidence="10">
    <location>
        <begin position="6"/>
        <end position="418"/>
    </location>
</feature>
<evidence type="ECO:0000256" key="6">
    <source>
        <dbReference type="ARBA" id="ARBA00022679"/>
    </source>
</evidence>
<organism evidence="11 12">
    <name type="scientific">Acidithiobacillus caldus (strain ATCC 51756 / DSM 8584 / KU)</name>
    <dbReference type="NCBI Taxonomy" id="637389"/>
    <lineage>
        <taxon>Bacteria</taxon>
        <taxon>Pseudomonadati</taxon>
        <taxon>Pseudomonadota</taxon>
        <taxon>Acidithiobacillia</taxon>
        <taxon>Acidithiobacillales</taxon>
        <taxon>Acidithiobacillaceae</taxon>
        <taxon>Acidithiobacillus</taxon>
    </lineage>
</organism>
<dbReference type="GO" id="GO:0005737">
    <property type="term" value="C:cytoplasm"/>
    <property type="evidence" value="ECO:0007669"/>
    <property type="project" value="UniProtKB-SubCell"/>
</dbReference>
<dbReference type="eggNOG" id="COG0128">
    <property type="taxonomic scope" value="Bacteria"/>
</dbReference>
<dbReference type="UniPathway" id="UPA00053">
    <property type="reaction ID" value="UER00089"/>
</dbReference>
<feature type="binding site" evidence="9">
    <location>
        <position position="21"/>
    </location>
    <ligand>
        <name>3-phosphoshikimate</name>
        <dbReference type="ChEBI" id="CHEBI:145989"/>
    </ligand>
</feature>
<dbReference type="PROSITE" id="PS00104">
    <property type="entry name" value="EPSP_SYNTHASE_1"/>
    <property type="match status" value="1"/>
</dbReference>
<dbReference type="InterPro" id="IPR013792">
    <property type="entry name" value="RNA3'P_cycl/enolpyr_Trfase_a/b"/>
</dbReference>
<dbReference type="GO" id="GO:0003866">
    <property type="term" value="F:3-phosphoshikimate 1-carboxyvinyltransferase activity"/>
    <property type="evidence" value="ECO:0007669"/>
    <property type="project" value="UniProtKB-UniRule"/>
</dbReference>
<dbReference type="Pfam" id="PF00275">
    <property type="entry name" value="EPSP_synthase"/>
    <property type="match status" value="1"/>
</dbReference>
<protein>
    <recommendedName>
        <fullName evidence="9">3-phosphoshikimate 1-carboxyvinyltransferase</fullName>
        <ecNumber evidence="9">2.5.1.19</ecNumber>
    </recommendedName>
    <alternativeName>
        <fullName evidence="9">5-enolpyruvylshikimate-3-phosphate synthase</fullName>
        <shortName evidence="9">EPSP synthase</shortName>
        <shortName evidence="9">EPSPS</shortName>
    </alternativeName>
</protein>
<dbReference type="RefSeq" id="WP_004871806.1">
    <property type="nucleotide sequence ID" value="NZ_CP005986.1"/>
</dbReference>
<evidence type="ECO:0000256" key="5">
    <source>
        <dbReference type="ARBA" id="ARBA00022605"/>
    </source>
</evidence>
<dbReference type="Proteomes" id="UP000005522">
    <property type="component" value="Chromosome"/>
</dbReference>
<dbReference type="CDD" id="cd01556">
    <property type="entry name" value="EPSP_synthase"/>
    <property type="match status" value="1"/>
</dbReference>
<dbReference type="FunFam" id="3.65.10.10:FF:000006">
    <property type="entry name" value="3-phosphoshikimate 1-carboxyvinyltransferase"/>
    <property type="match status" value="1"/>
</dbReference>
<feature type="binding site" evidence="9">
    <location>
        <position position="340"/>
    </location>
    <ligand>
        <name>3-phosphoshikimate</name>
        <dbReference type="ChEBI" id="CHEBI:145989"/>
    </ligand>
</feature>
<feature type="binding site" evidence="9">
    <location>
        <position position="94"/>
    </location>
    <ligand>
        <name>phosphoenolpyruvate</name>
        <dbReference type="ChEBI" id="CHEBI:58702"/>
    </ligand>
</feature>
<feature type="binding site" evidence="9">
    <location>
        <position position="167"/>
    </location>
    <ligand>
        <name>phosphoenolpyruvate</name>
        <dbReference type="ChEBI" id="CHEBI:58702"/>
    </ligand>
</feature>
<feature type="active site" description="Proton acceptor" evidence="9">
    <location>
        <position position="313"/>
    </location>
</feature>
<evidence type="ECO:0000256" key="8">
    <source>
        <dbReference type="ARBA" id="ARBA00044633"/>
    </source>
</evidence>
<dbReference type="Gene3D" id="3.65.10.10">
    <property type="entry name" value="Enolpyruvate transferase domain"/>
    <property type="match status" value="2"/>
</dbReference>
<evidence type="ECO:0000259" key="10">
    <source>
        <dbReference type="Pfam" id="PF00275"/>
    </source>
</evidence>
<comment type="subcellular location">
    <subcellularLocation>
        <location evidence="9">Cytoplasm</location>
    </subcellularLocation>
</comment>
<evidence type="ECO:0000256" key="4">
    <source>
        <dbReference type="ARBA" id="ARBA00022490"/>
    </source>
</evidence>
<dbReference type="GO" id="GO:0008652">
    <property type="term" value="P:amino acid biosynthetic process"/>
    <property type="evidence" value="ECO:0007669"/>
    <property type="project" value="UniProtKB-KW"/>
</dbReference>
<comment type="function">
    <text evidence="1 9">Catalyzes the transfer of the enolpyruvyl moiety of phosphoenolpyruvate (PEP) to the 5-hydroxyl of shikimate-3-phosphate (S3P) to produce enolpyruvyl shikimate-3-phosphate and inorganic phosphate.</text>
</comment>
<accession>A0A059ZU73</accession>
<dbReference type="InterPro" id="IPR001986">
    <property type="entry name" value="Enolpyruvate_Tfrase_dom"/>
</dbReference>
<feature type="binding site" evidence="9">
    <location>
        <position position="167"/>
    </location>
    <ligand>
        <name>3-phosphoshikimate</name>
        <dbReference type="ChEBI" id="CHEBI:145989"/>
    </ligand>
</feature>
<dbReference type="HOGENOM" id="CLU_024321_0_1_6"/>
<dbReference type="PROSITE" id="PS00885">
    <property type="entry name" value="EPSP_SYNTHASE_2"/>
    <property type="match status" value="1"/>
</dbReference>
<dbReference type="InterPro" id="IPR036968">
    <property type="entry name" value="Enolpyruvate_Tfrase_sf"/>
</dbReference>
<comment type="caution">
    <text evidence="9">Lacks conserved residue(s) required for the propagation of feature annotation.</text>
</comment>
<feature type="binding site" evidence="9">
    <location>
        <position position="385"/>
    </location>
    <ligand>
        <name>phosphoenolpyruvate</name>
        <dbReference type="ChEBI" id="CHEBI:58702"/>
    </ligand>
</feature>
<dbReference type="InterPro" id="IPR006264">
    <property type="entry name" value="EPSP_synthase"/>
</dbReference>
<dbReference type="SUPFAM" id="SSF55205">
    <property type="entry name" value="EPT/RTPC-like"/>
    <property type="match status" value="1"/>
</dbReference>
<comment type="catalytic activity">
    <reaction evidence="8">
        <text>3-phosphoshikimate + phosphoenolpyruvate = 5-O-(1-carboxyvinyl)-3-phosphoshikimate + phosphate</text>
        <dbReference type="Rhea" id="RHEA:21256"/>
        <dbReference type="ChEBI" id="CHEBI:43474"/>
        <dbReference type="ChEBI" id="CHEBI:57701"/>
        <dbReference type="ChEBI" id="CHEBI:58702"/>
        <dbReference type="ChEBI" id="CHEBI:145989"/>
        <dbReference type="EC" id="2.5.1.19"/>
    </reaction>
    <physiologicalReaction direction="left-to-right" evidence="8">
        <dbReference type="Rhea" id="RHEA:21257"/>
    </physiologicalReaction>
</comment>
<dbReference type="NCBIfam" id="TIGR01356">
    <property type="entry name" value="aroA"/>
    <property type="match status" value="1"/>
</dbReference>
<dbReference type="PANTHER" id="PTHR21090:SF5">
    <property type="entry name" value="PENTAFUNCTIONAL AROM POLYPEPTIDE"/>
    <property type="match status" value="1"/>
</dbReference>
<dbReference type="PANTHER" id="PTHR21090">
    <property type="entry name" value="AROM/DEHYDROQUINATE SYNTHASE"/>
    <property type="match status" value="1"/>
</dbReference>
<comment type="pathway">
    <text evidence="2 9">Metabolic intermediate biosynthesis; chorismate biosynthesis; chorismate from D-erythrose 4-phosphate and phosphoenolpyruvate: step 6/7.</text>
</comment>
<keyword evidence="7 9" id="KW-0057">Aromatic amino acid biosynthesis</keyword>
<dbReference type="AlphaFoldDB" id="A0A059ZU73"/>
<dbReference type="EC" id="2.5.1.19" evidence="9"/>
<keyword evidence="6 9" id="KW-0808">Transferase</keyword>
<evidence type="ECO:0000256" key="7">
    <source>
        <dbReference type="ARBA" id="ARBA00023141"/>
    </source>
</evidence>
<comment type="subunit">
    <text evidence="9">Monomer.</text>
</comment>
<dbReference type="FunFam" id="3.65.10.10:FF:000005">
    <property type="entry name" value="3-phosphoshikimate 1-carboxyvinyltransferase"/>
    <property type="match status" value="1"/>
</dbReference>
<evidence type="ECO:0000256" key="3">
    <source>
        <dbReference type="ARBA" id="ARBA00009948"/>
    </source>
</evidence>
<evidence type="ECO:0000313" key="12">
    <source>
        <dbReference type="Proteomes" id="UP000005522"/>
    </source>
</evidence>
<sequence>MDYRVNPGGCLRGQISVPGDKSISHRVVMLGAIADGVTEAEGLLEGADVLATIAAFQSMGVHMEGPDRGHLRIEGVGLRGLRAPSDIIDCGNSGTAMRLLAGLLAGQEFSCTLTGDASLRRRPMGRVLAPLAQMGAAIEAEDGRAPLHIHGRPLQGIHYDLPVASAQVKSAILLAGLYATGDTCVREPAPTRDHSERMLQGFGQPVRVEGAQRCLRSAGHLRGQSLRVPGDISSAAFFLLGASIAPKSDLLLEGVGINPTRTGIVEILTRMGARIDLLRLREVGGEPVADLRVRYAQLRGIDIPTRLVPLAIDEFPAIFIAAAAAEGVTRIRGAEELRVKESDRIAVMAAGLRTLGIAVEELADGAIIHGGVLGGGEVASHGDHRIAMAFAMAGLVARESVRITDCTNVATSFPNFAELARTAGLDLEVQTS</sequence>
<reference evidence="11 12" key="1">
    <citation type="journal article" date="2009" name="J. Bacteriol.">
        <title>Draft genome sequence of the extremely acidophilic bacterium Acidithiobacillus caldus ATCC 51756 reveals metabolic versatility in the genus Acidithiobacillus.</title>
        <authorList>
            <person name="Valdes J."/>
            <person name="Quatrini R."/>
            <person name="Hallberg K."/>
            <person name="Dopson M."/>
            <person name="Valenzuela P.D."/>
            <person name="Holmes D.S."/>
        </authorList>
    </citation>
    <scope>NUCLEOTIDE SEQUENCE [LARGE SCALE GENOMIC DNA]</scope>
    <source>
        <strain evidence="12">ATCC 51756 / DSM 8584 / KU</strain>
    </source>
</reference>
<dbReference type="GO" id="GO:0009423">
    <property type="term" value="P:chorismate biosynthetic process"/>
    <property type="evidence" value="ECO:0007669"/>
    <property type="project" value="UniProtKB-UniRule"/>
</dbReference>
<dbReference type="GeneID" id="92931375"/>
<comment type="similarity">
    <text evidence="3 9">Belongs to the EPSP synthase family.</text>
</comment>
<evidence type="ECO:0000256" key="9">
    <source>
        <dbReference type="HAMAP-Rule" id="MF_00210"/>
    </source>
</evidence>
<dbReference type="EMBL" id="CP005986">
    <property type="protein sequence ID" value="AIA55028.1"/>
    <property type="molecule type" value="Genomic_DNA"/>
</dbReference>
<keyword evidence="5 9" id="KW-0028">Amino-acid biosynthesis</keyword>
<feature type="binding site" evidence="9">
    <location>
        <position position="313"/>
    </location>
    <ligand>
        <name>3-phosphoshikimate</name>
        <dbReference type="ChEBI" id="CHEBI:145989"/>
    </ligand>
</feature>
<dbReference type="KEGG" id="acz:Acaty_c1158"/>
<evidence type="ECO:0000313" key="11">
    <source>
        <dbReference type="EMBL" id="AIA55028.1"/>
    </source>
</evidence>
<evidence type="ECO:0000256" key="2">
    <source>
        <dbReference type="ARBA" id="ARBA00004811"/>
    </source>
</evidence>
<keyword evidence="4 9" id="KW-0963">Cytoplasm</keyword>
<evidence type="ECO:0000256" key="1">
    <source>
        <dbReference type="ARBA" id="ARBA00002174"/>
    </source>
</evidence>
<feature type="binding site" evidence="9">
    <location>
        <position position="21"/>
    </location>
    <ligand>
        <name>phosphoenolpyruvate</name>
        <dbReference type="ChEBI" id="CHEBI:58702"/>
    </ligand>
</feature>
<name>A0A059ZU73_ACICK</name>
<dbReference type="PIRSF" id="PIRSF000505">
    <property type="entry name" value="EPSPS"/>
    <property type="match status" value="1"/>
</dbReference>